<keyword evidence="3" id="KW-1185">Reference proteome</keyword>
<evidence type="ECO:0000313" key="2">
    <source>
        <dbReference type="EMBL" id="UFP95580.1"/>
    </source>
</evidence>
<dbReference type="EMBL" id="CP063845">
    <property type="protein sequence ID" value="UFP95580.1"/>
    <property type="molecule type" value="Genomic_DNA"/>
</dbReference>
<organism evidence="2 3">
    <name type="scientific">Gloeobacter morelensis MG652769</name>
    <dbReference type="NCBI Taxonomy" id="2781736"/>
    <lineage>
        <taxon>Bacteria</taxon>
        <taxon>Bacillati</taxon>
        <taxon>Cyanobacteriota</taxon>
        <taxon>Cyanophyceae</taxon>
        <taxon>Gloeobacterales</taxon>
        <taxon>Gloeobacteraceae</taxon>
        <taxon>Gloeobacter</taxon>
        <taxon>Gloeobacter morelensis</taxon>
    </lineage>
</organism>
<evidence type="ECO:0000313" key="3">
    <source>
        <dbReference type="Proteomes" id="UP001054846"/>
    </source>
</evidence>
<keyword evidence="1" id="KW-0472">Membrane</keyword>
<accession>A0ABY3PPM0</accession>
<proteinExistence type="predicted"/>
<protein>
    <submittedName>
        <fullName evidence="2">Uncharacterized protein</fullName>
    </submittedName>
</protein>
<sequence>MRNFMSWLSRESKEVGIRALYFFVCFLAISVILKLFLASYSIGFTALSSSLVLAIVAAKTVLIVDQVGKVSKLRRDSNRYVVVLYRTALYTFVALVLNVLEKLLENQGQMTAFQGKALDHFLAVILFLTGVFLIYSVIDEVNLYLESVGLGSLRKVFFEPAAQG</sequence>
<gene>
    <name evidence="2" type="ORF">ISF26_04860</name>
</gene>
<feature type="transmembrane region" description="Helical" evidence="1">
    <location>
        <begin position="120"/>
        <end position="138"/>
    </location>
</feature>
<dbReference type="Proteomes" id="UP001054846">
    <property type="component" value="Chromosome"/>
</dbReference>
<dbReference type="RefSeq" id="WP_230842808.1">
    <property type="nucleotide sequence ID" value="NZ_CP063845.1"/>
</dbReference>
<feature type="transmembrane region" description="Helical" evidence="1">
    <location>
        <begin position="80"/>
        <end position="100"/>
    </location>
</feature>
<name>A0ABY3PPM0_9CYAN</name>
<feature type="transmembrane region" description="Helical" evidence="1">
    <location>
        <begin position="46"/>
        <end position="68"/>
    </location>
</feature>
<evidence type="ECO:0000256" key="1">
    <source>
        <dbReference type="SAM" id="Phobius"/>
    </source>
</evidence>
<keyword evidence="1" id="KW-1133">Transmembrane helix</keyword>
<keyword evidence="1" id="KW-0812">Transmembrane</keyword>
<feature type="transmembrane region" description="Helical" evidence="1">
    <location>
        <begin position="20"/>
        <end position="40"/>
    </location>
</feature>
<reference evidence="2 3" key="1">
    <citation type="journal article" date="2021" name="Genome Biol. Evol.">
        <title>Complete Genome Sequencing of a Novel Gloeobacter Species from a Waterfall Cave in Mexico.</title>
        <authorList>
            <person name="Saw J.H."/>
            <person name="Cardona T."/>
            <person name="Montejano G."/>
        </authorList>
    </citation>
    <scope>NUCLEOTIDE SEQUENCE [LARGE SCALE GENOMIC DNA]</scope>
    <source>
        <strain evidence="2">MG652769</strain>
    </source>
</reference>